<proteinExistence type="predicted"/>
<accession>A0ACC0LCD4</accession>
<keyword evidence="2" id="KW-1185">Reference proteome</keyword>
<evidence type="ECO:0000313" key="1">
    <source>
        <dbReference type="EMBL" id="KAI8526186.1"/>
    </source>
</evidence>
<gene>
    <name evidence="1" type="ORF">RHMOL_Rhmol13G0289300</name>
</gene>
<protein>
    <submittedName>
        <fullName evidence="1">Uncharacterized protein</fullName>
    </submittedName>
</protein>
<name>A0ACC0LCD4_RHOML</name>
<evidence type="ECO:0000313" key="2">
    <source>
        <dbReference type="Proteomes" id="UP001062846"/>
    </source>
</evidence>
<comment type="caution">
    <text evidence="1">The sequence shown here is derived from an EMBL/GenBank/DDBJ whole genome shotgun (WGS) entry which is preliminary data.</text>
</comment>
<dbReference type="Proteomes" id="UP001062846">
    <property type="component" value="Chromosome 13"/>
</dbReference>
<dbReference type="EMBL" id="CM046400">
    <property type="protein sequence ID" value="KAI8526186.1"/>
    <property type="molecule type" value="Genomic_DNA"/>
</dbReference>
<organism evidence="1 2">
    <name type="scientific">Rhododendron molle</name>
    <name type="common">Chinese azalea</name>
    <name type="synonym">Azalea mollis</name>
    <dbReference type="NCBI Taxonomy" id="49168"/>
    <lineage>
        <taxon>Eukaryota</taxon>
        <taxon>Viridiplantae</taxon>
        <taxon>Streptophyta</taxon>
        <taxon>Embryophyta</taxon>
        <taxon>Tracheophyta</taxon>
        <taxon>Spermatophyta</taxon>
        <taxon>Magnoliopsida</taxon>
        <taxon>eudicotyledons</taxon>
        <taxon>Gunneridae</taxon>
        <taxon>Pentapetalae</taxon>
        <taxon>asterids</taxon>
        <taxon>Ericales</taxon>
        <taxon>Ericaceae</taxon>
        <taxon>Ericoideae</taxon>
        <taxon>Rhodoreae</taxon>
        <taxon>Rhododendron</taxon>
    </lineage>
</organism>
<reference evidence="1" key="1">
    <citation type="submission" date="2022-02" db="EMBL/GenBank/DDBJ databases">
        <title>Plant Genome Project.</title>
        <authorList>
            <person name="Zhang R.-G."/>
        </authorList>
    </citation>
    <scope>NUCLEOTIDE SEQUENCE</scope>
    <source>
        <strain evidence="1">AT1</strain>
    </source>
</reference>
<sequence length="94" mass="10835">MESDLIEQPAMDTGKPPEQISPWNKKISWMIGFYVRFTRKRVQRKAKYQKNGRSVEFKHELAANDNDLDDFISDGLFAQNSNSAPSQNFDNVPV</sequence>